<dbReference type="Pfam" id="PF01479">
    <property type="entry name" value="S4"/>
    <property type="match status" value="1"/>
</dbReference>
<keyword evidence="4 8" id="KW-0689">Ribosomal protein</keyword>
<reference evidence="8" key="1">
    <citation type="journal article" date="2018" name="Mitochondrial DNA Part B Resour">
        <title>The complete mitochondrial genome of a transitional form in secondary endosymbiotic Cryptophyte algae Guillardia theta strain CCMP2712.</title>
        <authorList>
            <person name="Suo F."/>
            <person name="Ma Y."/>
            <person name="Manzilamu Z."/>
            <person name="Huang L."/>
        </authorList>
    </citation>
    <scope>NUCLEOTIDE SEQUENCE</scope>
</reference>
<gene>
    <name evidence="8" type="primary">rps4</name>
</gene>
<dbReference type="SMART" id="SM00363">
    <property type="entry name" value="S4"/>
    <property type="match status" value="1"/>
</dbReference>
<proteinExistence type="inferred from homology"/>
<dbReference type="CDD" id="cd00165">
    <property type="entry name" value="S4"/>
    <property type="match status" value="1"/>
</dbReference>
<dbReference type="PANTHER" id="PTHR11831:SF4">
    <property type="entry name" value="SMALL RIBOSOMAL SUBUNIT PROTEIN US4M"/>
    <property type="match status" value="1"/>
</dbReference>
<dbReference type="InterPro" id="IPR018079">
    <property type="entry name" value="Ribosomal_uS4_CS"/>
</dbReference>
<organism evidence="8">
    <name type="scientific">Guillardia theta</name>
    <name type="common">Cryptophyte</name>
    <name type="synonym">Cryptomonas phi</name>
    <dbReference type="NCBI Taxonomy" id="55529"/>
    <lineage>
        <taxon>Eukaryota</taxon>
        <taxon>Cryptophyceae</taxon>
        <taxon>Pyrenomonadales</taxon>
        <taxon>Geminigeraceae</taxon>
        <taxon>Guillardia</taxon>
    </lineage>
</organism>
<name>A0A481WAV8_GUITH</name>
<evidence type="ECO:0000256" key="4">
    <source>
        <dbReference type="ARBA" id="ARBA00022980"/>
    </source>
</evidence>
<evidence type="ECO:0000256" key="2">
    <source>
        <dbReference type="ARBA" id="ARBA00022730"/>
    </source>
</evidence>
<evidence type="ECO:0000313" key="8">
    <source>
        <dbReference type="EMBL" id="QBJ06295.1"/>
    </source>
</evidence>
<evidence type="ECO:0000256" key="1">
    <source>
        <dbReference type="ARBA" id="ARBA00007465"/>
    </source>
</evidence>
<dbReference type="PROSITE" id="PS50889">
    <property type="entry name" value="S4"/>
    <property type="match status" value="1"/>
</dbReference>
<evidence type="ECO:0000259" key="7">
    <source>
        <dbReference type="SMART" id="SM00363"/>
    </source>
</evidence>
<keyword evidence="8" id="KW-0496">Mitochondrion</keyword>
<geneLocation type="mitochondrion" evidence="8"/>
<comment type="similarity">
    <text evidence="1">Belongs to the universal ribosomal protein uS4 family.</text>
</comment>
<dbReference type="RefSeq" id="YP_009577915.1">
    <property type="nucleotide sequence ID" value="NC_041490.1"/>
</dbReference>
<dbReference type="InterPro" id="IPR022801">
    <property type="entry name" value="Ribosomal_uS4"/>
</dbReference>
<evidence type="ECO:0000256" key="3">
    <source>
        <dbReference type="ARBA" id="ARBA00022884"/>
    </source>
</evidence>
<dbReference type="GeneID" id="39703336"/>
<dbReference type="InterPro" id="IPR036986">
    <property type="entry name" value="S4_RNA-bd_sf"/>
</dbReference>
<dbReference type="Gene3D" id="1.10.1050.10">
    <property type="entry name" value="Ribosomal Protein S4 Delta 41, Chain A, domain 1"/>
    <property type="match status" value="1"/>
</dbReference>
<reference evidence="8" key="2">
    <citation type="submission" date="2018-09" db="EMBL/GenBank/DDBJ databases">
        <authorList>
            <person name="Suo F.Y."/>
            <person name="Ma Y.F."/>
            <person name="Huang L.D."/>
        </authorList>
    </citation>
    <scope>NUCLEOTIDE SEQUENCE</scope>
</reference>
<dbReference type="InterPro" id="IPR002942">
    <property type="entry name" value="S4_RNA-bd"/>
</dbReference>
<dbReference type="AlphaFoldDB" id="A0A481WAV8"/>
<dbReference type="GO" id="GO:0015935">
    <property type="term" value="C:small ribosomal subunit"/>
    <property type="evidence" value="ECO:0007669"/>
    <property type="project" value="TreeGrafter"/>
</dbReference>
<accession>A0A481WAV8</accession>
<dbReference type="PROSITE" id="PS00632">
    <property type="entry name" value="RIBOSOMAL_S4"/>
    <property type="match status" value="1"/>
</dbReference>
<dbReference type="SUPFAM" id="SSF55174">
    <property type="entry name" value="Alpha-L RNA-binding motif"/>
    <property type="match status" value="1"/>
</dbReference>
<sequence>MTKRLHSKYSACKRLRGSYKNLWGLSKKNFFRSVLNNKKRKRITLFGKLLNIKQSFKLFYSNVGEVNFKKYVRQSVNSPSKSTDKLSSVLESRLDCILFRSCLARSFLQARQLINHGYVKVNGLLVKNPSTKLSNGDIIKLDSTGHSINLFNEVVSSRSLPNYLEVDFSTLTIVFLWDTDIKNCFYPIKLKYLNVFRYYK</sequence>
<dbReference type="Gene3D" id="3.10.290.10">
    <property type="entry name" value="RNA-binding S4 domain"/>
    <property type="match status" value="1"/>
</dbReference>
<keyword evidence="5" id="KW-0687">Ribonucleoprotein</keyword>
<evidence type="ECO:0000256" key="6">
    <source>
        <dbReference type="PROSITE-ProRule" id="PRU00182"/>
    </source>
</evidence>
<dbReference type="PANTHER" id="PTHR11831">
    <property type="entry name" value="30S 40S RIBOSOMAL PROTEIN"/>
    <property type="match status" value="1"/>
</dbReference>
<dbReference type="EMBL" id="MH844545">
    <property type="protein sequence ID" value="QBJ06295.1"/>
    <property type="molecule type" value="Genomic_DNA"/>
</dbReference>
<keyword evidence="3 6" id="KW-0694">RNA-binding</keyword>
<keyword evidence="2 6" id="KW-0699">rRNA-binding</keyword>
<dbReference type="GO" id="GO:0019843">
    <property type="term" value="F:rRNA binding"/>
    <property type="evidence" value="ECO:0007669"/>
    <property type="project" value="UniProtKB-KW"/>
</dbReference>
<protein>
    <submittedName>
        <fullName evidence="8">Ribosomal protein S4</fullName>
    </submittedName>
</protein>
<dbReference type="GO" id="GO:0003735">
    <property type="term" value="F:structural constituent of ribosome"/>
    <property type="evidence" value="ECO:0007669"/>
    <property type="project" value="TreeGrafter"/>
</dbReference>
<evidence type="ECO:0000256" key="5">
    <source>
        <dbReference type="ARBA" id="ARBA00023274"/>
    </source>
</evidence>
<feature type="domain" description="RNA-binding S4" evidence="7">
    <location>
        <begin position="92"/>
        <end position="165"/>
    </location>
</feature>
<dbReference type="GO" id="GO:0042274">
    <property type="term" value="P:ribosomal small subunit biogenesis"/>
    <property type="evidence" value="ECO:0007669"/>
    <property type="project" value="TreeGrafter"/>
</dbReference>